<dbReference type="AlphaFoldDB" id="A0A0W8G8J5"/>
<accession>A0A0W8G8J5</accession>
<reference evidence="1" key="1">
    <citation type="journal article" date="2015" name="Proc. Natl. Acad. Sci. U.S.A.">
        <title>Networks of energetic and metabolic interactions define dynamics in microbial communities.</title>
        <authorList>
            <person name="Embree M."/>
            <person name="Liu J.K."/>
            <person name="Al-Bassam M.M."/>
            <person name="Zengler K."/>
        </authorList>
    </citation>
    <scope>NUCLEOTIDE SEQUENCE</scope>
</reference>
<proteinExistence type="predicted"/>
<organism evidence="1">
    <name type="scientific">hydrocarbon metagenome</name>
    <dbReference type="NCBI Taxonomy" id="938273"/>
    <lineage>
        <taxon>unclassified sequences</taxon>
        <taxon>metagenomes</taxon>
        <taxon>ecological metagenomes</taxon>
    </lineage>
</organism>
<protein>
    <submittedName>
        <fullName evidence="1">Uncharacterized protein</fullName>
    </submittedName>
</protein>
<dbReference type="EMBL" id="LNQE01000099">
    <property type="protein sequence ID" value="KUG29342.1"/>
    <property type="molecule type" value="Genomic_DNA"/>
</dbReference>
<sequence length="161" mass="18414">MEIDIVPADNKLPIDRAYTLSIVIKSFKGRKDVEVHLFRPEWDKAEEKQYDWNALMGDLLVPDLEVSLESCRRVVLEAFTEKERDQLVGYLKDRYQDRLAAIRSCSLNFPIPLGLVALSELSEGKDSGFVNFDKVPNFPLPFAVRGFFDLSQHRPLLEGAD</sequence>
<evidence type="ECO:0000313" key="1">
    <source>
        <dbReference type="EMBL" id="KUG29342.1"/>
    </source>
</evidence>
<comment type="caution">
    <text evidence="1">The sequence shown here is derived from an EMBL/GenBank/DDBJ whole genome shotgun (WGS) entry which is preliminary data.</text>
</comment>
<name>A0A0W8G8J5_9ZZZZ</name>
<gene>
    <name evidence="1" type="ORF">ASZ90_000760</name>
</gene>